<proteinExistence type="inferred from homology"/>
<keyword evidence="4" id="KW-1185">Reference proteome</keyword>
<evidence type="ECO:0000313" key="4">
    <source>
        <dbReference type="Proteomes" id="UP000318405"/>
    </source>
</evidence>
<keyword evidence="2" id="KW-0732">Signal</keyword>
<dbReference type="SUPFAM" id="SSF53850">
    <property type="entry name" value="Periplasmic binding protein-like II"/>
    <property type="match status" value="1"/>
</dbReference>
<reference evidence="3 4" key="1">
    <citation type="submission" date="2019-07" db="EMBL/GenBank/DDBJ databases">
        <title>Qingshengfaniella alkalisoli gen. nov., sp. nov., isolated from saline soil.</title>
        <authorList>
            <person name="Xu L."/>
            <person name="Huang X.-X."/>
            <person name="Sun J.-Q."/>
        </authorList>
    </citation>
    <scope>NUCLEOTIDE SEQUENCE [LARGE SCALE GENOMIC DNA]</scope>
    <source>
        <strain evidence="3 4">DSM 27279</strain>
    </source>
</reference>
<dbReference type="Proteomes" id="UP000318405">
    <property type="component" value="Unassembled WGS sequence"/>
</dbReference>
<evidence type="ECO:0000256" key="2">
    <source>
        <dbReference type="SAM" id="SignalP"/>
    </source>
</evidence>
<dbReference type="AlphaFoldDB" id="A0A556ALU0"/>
<name>A0A556ALU0_9BURK</name>
<dbReference type="InterPro" id="IPR042100">
    <property type="entry name" value="Bug_dom1"/>
</dbReference>
<dbReference type="InterPro" id="IPR005064">
    <property type="entry name" value="BUG"/>
</dbReference>
<evidence type="ECO:0000313" key="3">
    <source>
        <dbReference type="EMBL" id="TSH93859.1"/>
    </source>
</evidence>
<dbReference type="Gene3D" id="3.40.190.150">
    <property type="entry name" value="Bordetella uptake gene, domain 1"/>
    <property type="match status" value="1"/>
</dbReference>
<comment type="caution">
    <text evidence="3">The sequence shown here is derived from an EMBL/GenBank/DDBJ whole genome shotgun (WGS) entry which is preliminary data.</text>
</comment>
<dbReference type="PIRSF" id="PIRSF017082">
    <property type="entry name" value="YflP"/>
    <property type="match status" value="1"/>
</dbReference>
<feature type="chain" id="PRO_5022236885" evidence="2">
    <location>
        <begin position="24"/>
        <end position="329"/>
    </location>
</feature>
<sequence>MSTCLRSCLITLFGLGLATALGAAPACASDAYPTRPIVMVVPFAAGGGSDNLARILAGGMSEELGQPVVVENKPGGSTTIAAGFVARAQPDGYTMLLGSLTTFVVNPLLEVKSSYTLDDLSLVGMVASFPMAYVVPSSSPFQSMAELVENVKSAPPGTHSYASPGVGSPHHLGMEALKYRAGIDLVHVPYRGISPAIPDLMSGRVTAMLVDYAAVAGLIKDGRLRPLALGSAEPTAFLPEVPTMRSLGYDDFQIAGLQGLAVPAGVPADVLGKLVAALRDTMADDAIQARLRDIGLDPEFLDPAAFAQRLTQERKELGTVIKANNITLE</sequence>
<dbReference type="CDD" id="cd07012">
    <property type="entry name" value="PBP2_Bug_TTT"/>
    <property type="match status" value="1"/>
</dbReference>
<dbReference type="OrthoDB" id="8627412at2"/>
<protein>
    <submittedName>
        <fullName evidence="3">Tripartite tricarboxylate transporter substrate binding protein</fullName>
    </submittedName>
</protein>
<evidence type="ECO:0000256" key="1">
    <source>
        <dbReference type="ARBA" id="ARBA00006987"/>
    </source>
</evidence>
<dbReference type="Pfam" id="PF03401">
    <property type="entry name" value="TctC"/>
    <property type="match status" value="1"/>
</dbReference>
<accession>A0A556ALU0</accession>
<feature type="signal peptide" evidence="2">
    <location>
        <begin position="1"/>
        <end position="23"/>
    </location>
</feature>
<dbReference type="PANTHER" id="PTHR42928:SF5">
    <property type="entry name" value="BLR1237 PROTEIN"/>
    <property type="match status" value="1"/>
</dbReference>
<comment type="similarity">
    <text evidence="1">Belongs to the UPF0065 (bug) family.</text>
</comment>
<dbReference type="RefSeq" id="WP_143948760.1">
    <property type="nucleotide sequence ID" value="NZ_BAABMB010000006.1"/>
</dbReference>
<dbReference type="EMBL" id="VLTJ01000026">
    <property type="protein sequence ID" value="TSH93859.1"/>
    <property type="molecule type" value="Genomic_DNA"/>
</dbReference>
<organism evidence="3 4">
    <name type="scientific">Verticiella sediminum</name>
    <dbReference type="NCBI Taxonomy" id="1247510"/>
    <lineage>
        <taxon>Bacteria</taxon>
        <taxon>Pseudomonadati</taxon>
        <taxon>Pseudomonadota</taxon>
        <taxon>Betaproteobacteria</taxon>
        <taxon>Burkholderiales</taxon>
        <taxon>Alcaligenaceae</taxon>
        <taxon>Verticiella</taxon>
    </lineage>
</organism>
<gene>
    <name evidence="3" type="ORF">FOZ76_13290</name>
</gene>
<dbReference type="PANTHER" id="PTHR42928">
    <property type="entry name" value="TRICARBOXYLATE-BINDING PROTEIN"/>
    <property type="match status" value="1"/>
</dbReference>
<dbReference type="Gene3D" id="3.40.190.10">
    <property type="entry name" value="Periplasmic binding protein-like II"/>
    <property type="match status" value="1"/>
</dbReference>